<name>A0ABW6ZKX7_9HYPH</name>
<feature type="domain" description="von Hippel-Lindau disease tumour suppressor beta" evidence="4">
    <location>
        <begin position="182"/>
        <end position="241"/>
    </location>
</feature>
<feature type="chain" id="PRO_5047542582" description="von Hippel-Lindau disease tumour suppressor beta domain-containing protein" evidence="3">
    <location>
        <begin position="26"/>
        <end position="268"/>
    </location>
</feature>
<sequence length="268" mass="29334">MTFRTRLFAGFIALATLGPALPATAQEQAYDRVGRWSISVVYDGNRFGYCAADVDNGKVQFRIGTDGKSWQIGVPYYGNVSGPMDVYYGFGGAAEMGTFHAEGDGWASMMINDDQLNAFRTLPEFSVNLDRGEQTFKLAGAAQAIDKARECARNKGQKAAPPPPAPQQNVTNGKNCPPFGTVRSQNSNAPVKVMFVNLSKVPLNIMWIDFNGEWKKYHTLAPNSNVTQPTYGTHPWIAVDSRGTCHGGVMYGNPASRTEGDNMFQIWD</sequence>
<dbReference type="Proteomes" id="UP001604043">
    <property type="component" value="Unassembled WGS sequence"/>
</dbReference>
<dbReference type="Gene3D" id="2.60.40.780">
    <property type="entry name" value="von Hippel-Lindau disease tumour suppressor, beta domain"/>
    <property type="match status" value="1"/>
</dbReference>
<evidence type="ECO:0000259" key="4">
    <source>
        <dbReference type="Pfam" id="PF01847"/>
    </source>
</evidence>
<feature type="signal peptide" evidence="3">
    <location>
        <begin position="1"/>
        <end position="25"/>
    </location>
</feature>
<gene>
    <name evidence="5" type="ORF">V5F30_15555</name>
</gene>
<dbReference type="InterPro" id="IPR022772">
    <property type="entry name" value="VHL_tumour_suppress_b/a_dom"/>
</dbReference>
<proteinExistence type="inferred from homology"/>
<evidence type="ECO:0000313" key="6">
    <source>
        <dbReference type="Proteomes" id="UP001604043"/>
    </source>
</evidence>
<dbReference type="InterPro" id="IPR037140">
    <property type="entry name" value="VHL_beta_dom_sf"/>
</dbReference>
<dbReference type="InterPro" id="IPR036208">
    <property type="entry name" value="VHL_sf"/>
</dbReference>
<comment type="caution">
    <text evidence="5">The sequence shown here is derived from an EMBL/GenBank/DDBJ whole genome shotgun (WGS) entry which is preliminary data.</text>
</comment>
<dbReference type="InterPro" id="IPR024053">
    <property type="entry name" value="VHL_beta_dom"/>
</dbReference>
<comment type="similarity">
    <text evidence="1">Belongs to the VHL family.</text>
</comment>
<dbReference type="EMBL" id="JBAFUR010000003">
    <property type="protein sequence ID" value="MFG1253626.1"/>
    <property type="molecule type" value="Genomic_DNA"/>
</dbReference>
<evidence type="ECO:0000256" key="1">
    <source>
        <dbReference type="ARBA" id="ARBA00010057"/>
    </source>
</evidence>
<dbReference type="SUPFAM" id="SSF49468">
    <property type="entry name" value="VHL"/>
    <property type="match status" value="1"/>
</dbReference>
<reference evidence="5 6" key="1">
    <citation type="submission" date="2024-02" db="EMBL/GenBank/DDBJ databases">
        <title>Expansion and revision of Xanthobacter and proposal of Roseixanthobacter gen. nov.</title>
        <authorList>
            <person name="Soltysiak M.P.M."/>
            <person name="Jalihal A."/>
            <person name="Ory A."/>
            <person name="Chrisophersen C."/>
            <person name="Lee A.D."/>
            <person name="Boulton J."/>
            <person name="Springer M."/>
        </authorList>
    </citation>
    <scope>NUCLEOTIDE SEQUENCE [LARGE SCALE GENOMIC DNA]</scope>
    <source>
        <strain evidence="5 6">CB5</strain>
    </source>
</reference>
<organism evidence="5 6">
    <name type="scientific">Xanthobacter aminoxidans</name>
    <dbReference type="NCBI Taxonomy" id="186280"/>
    <lineage>
        <taxon>Bacteria</taxon>
        <taxon>Pseudomonadati</taxon>
        <taxon>Pseudomonadota</taxon>
        <taxon>Alphaproteobacteria</taxon>
        <taxon>Hyphomicrobiales</taxon>
        <taxon>Xanthobacteraceae</taxon>
        <taxon>Xanthobacter</taxon>
    </lineage>
</organism>
<keyword evidence="6" id="KW-1185">Reference proteome</keyword>
<dbReference type="RefSeq" id="WP_029556704.1">
    <property type="nucleotide sequence ID" value="NZ_JBAFUR010000003.1"/>
</dbReference>
<feature type="region of interest" description="Disordered" evidence="2">
    <location>
        <begin position="151"/>
        <end position="183"/>
    </location>
</feature>
<evidence type="ECO:0000256" key="2">
    <source>
        <dbReference type="SAM" id="MobiDB-lite"/>
    </source>
</evidence>
<dbReference type="Pfam" id="PF01847">
    <property type="entry name" value="VHL"/>
    <property type="match status" value="1"/>
</dbReference>
<keyword evidence="3" id="KW-0732">Signal</keyword>
<evidence type="ECO:0000256" key="3">
    <source>
        <dbReference type="SAM" id="SignalP"/>
    </source>
</evidence>
<accession>A0ABW6ZKX7</accession>
<dbReference type="CDD" id="cd05468">
    <property type="entry name" value="pVHL"/>
    <property type="match status" value="1"/>
</dbReference>
<protein>
    <recommendedName>
        <fullName evidence="4">von Hippel-Lindau disease tumour suppressor beta domain-containing protein</fullName>
    </recommendedName>
</protein>
<evidence type="ECO:0000313" key="5">
    <source>
        <dbReference type="EMBL" id="MFG1253626.1"/>
    </source>
</evidence>